<reference evidence="4" key="1">
    <citation type="submission" date="2023-03" db="EMBL/GenBank/DDBJ databases">
        <title>Massive genome expansion in bonnet fungi (Mycena s.s.) driven by repeated elements and novel gene families across ecological guilds.</title>
        <authorList>
            <consortium name="Lawrence Berkeley National Laboratory"/>
            <person name="Harder C.B."/>
            <person name="Miyauchi S."/>
            <person name="Viragh M."/>
            <person name="Kuo A."/>
            <person name="Thoen E."/>
            <person name="Andreopoulos B."/>
            <person name="Lu D."/>
            <person name="Skrede I."/>
            <person name="Drula E."/>
            <person name="Henrissat B."/>
            <person name="Morin E."/>
            <person name="Kohler A."/>
            <person name="Barry K."/>
            <person name="LaButti K."/>
            <person name="Morin E."/>
            <person name="Salamov A."/>
            <person name="Lipzen A."/>
            <person name="Mereny Z."/>
            <person name="Hegedus B."/>
            <person name="Baldrian P."/>
            <person name="Stursova M."/>
            <person name="Weitz H."/>
            <person name="Taylor A."/>
            <person name="Grigoriev I.V."/>
            <person name="Nagy L.G."/>
            <person name="Martin F."/>
            <person name="Kauserud H."/>
        </authorList>
    </citation>
    <scope>NUCLEOTIDE SEQUENCE</scope>
    <source>
        <strain evidence="4">CBHHK182m</strain>
    </source>
</reference>
<proteinExistence type="predicted"/>
<dbReference type="InterPro" id="IPR008030">
    <property type="entry name" value="NmrA-like"/>
</dbReference>
<dbReference type="AlphaFoldDB" id="A0AAD7J504"/>
<evidence type="ECO:0000259" key="3">
    <source>
        <dbReference type="Pfam" id="PF05368"/>
    </source>
</evidence>
<keyword evidence="1" id="KW-0521">NADP</keyword>
<feature type="domain" description="NmrA-like" evidence="3">
    <location>
        <begin position="4"/>
        <end position="242"/>
    </location>
</feature>
<evidence type="ECO:0000256" key="2">
    <source>
        <dbReference type="ARBA" id="ARBA00023002"/>
    </source>
</evidence>
<name>A0AAD7J504_9AGAR</name>
<protein>
    <recommendedName>
        <fullName evidence="3">NmrA-like domain-containing protein</fullName>
    </recommendedName>
</protein>
<dbReference type="Gene3D" id="3.40.50.720">
    <property type="entry name" value="NAD(P)-binding Rossmann-like Domain"/>
    <property type="match status" value="1"/>
</dbReference>
<gene>
    <name evidence="4" type="ORF">B0H16DRAFT_1886439</name>
</gene>
<dbReference type="PANTHER" id="PTHR47706">
    <property type="entry name" value="NMRA-LIKE FAMILY PROTEIN"/>
    <property type="match status" value="1"/>
</dbReference>
<evidence type="ECO:0000256" key="1">
    <source>
        <dbReference type="ARBA" id="ARBA00022857"/>
    </source>
</evidence>
<sequence>MANKQRVLLLGATGETGGAILKGLLNEPESFEVEALVRPSSVTKPAVKALAARGVNIRVADIEGPLEDLVKTLAGIDVLISTIDPGGQLAQLQLATAAKEAGVKRFVPCAFTTVAPPGGVMALRDQKEEVYQHVRKLYLPYTIIDVGYWHQISFPTLPSGRVDYAAVIKPKVEIHAGGAQPTILIDLNDIGPFVALIIKDPRTLNNSVIAYGDVLSQNEIFEIMEALSGEKITREYISADALIAARAQCAAANKADPRNHLTWLQLVGQDYSYSKYVRGDNTPEYAKYLGYLDGTELYPDFRPTKFVEFARELLDGKMEKIYQNMVFPAKVEVASQK</sequence>
<evidence type="ECO:0000313" key="5">
    <source>
        <dbReference type="Proteomes" id="UP001215598"/>
    </source>
</evidence>
<dbReference type="InterPro" id="IPR036291">
    <property type="entry name" value="NAD(P)-bd_dom_sf"/>
</dbReference>
<dbReference type="InterPro" id="IPR051609">
    <property type="entry name" value="NmrA/Isoflavone_reductase-like"/>
</dbReference>
<dbReference type="PANTHER" id="PTHR47706:SF9">
    <property type="entry name" value="NMRA-LIKE DOMAIN-CONTAINING PROTEIN-RELATED"/>
    <property type="match status" value="1"/>
</dbReference>
<evidence type="ECO:0000313" key="4">
    <source>
        <dbReference type="EMBL" id="KAJ7755207.1"/>
    </source>
</evidence>
<keyword evidence="2" id="KW-0560">Oxidoreductase</keyword>
<keyword evidence="5" id="KW-1185">Reference proteome</keyword>
<dbReference type="Proteomes" id="UP001215598">
    <property type="component" value="Unassembled WGS sequence"/>
</dbReference>
<dbReference type="Pfam" id="PF05368">
    <property type="entry name" value="NmrA"/>
    <property type="match status" value="1"/>
</dbReference>
<organism evidence="4 5">
    <name type="scientific">Mycena metata</name>
    <dbReference type="NCBI Taxonomy" id="1033252"/>
    <lineage>
        <taxon>Eukaryota</taxon>
        <taxon>Fungi</taxon>
        <taxon>Dikarya</taxon>
        <taxon>Basidiomycota</taxon>
        <taxon>Agaricomycotina</taxon>
        <taxon>Agaricomycetes</taxon>
        <taxon>Agaricomycetidae</taxon>
        <taxon>Agaricales</taxon>
        <taxon>Marasmiineae</taxon>
        <taxon>Mycenaceae</taxon>
        <taxon>Mycena</taxon>
    </lineage>
</organism>
<accession>A0AAD7J504</accession>
<dbReference type="SUPFAM" id="SSF51735">
    <property type="entry name" value="NAD(P)-binding Rossmann-fold domains"/>
    <property type="match status" value="1"/>
</dbReference>
<dbReference type="GO" id="GO:0016491">
    <property type="term" value="F:oxidoreductase activity"/>
    <property type="evidence" value="ECO:0007669"/>
    <property type="project" value="UniProtKB-KW"/>
</dbReference>
<comment type="caution">
    <text evidence="4">The sequence shown here is derived from an EMBL/GenBank/DDBJ whole genome shotgun (WGS) entry which is preliminary data.</text>
</comment>
<dbReference type="Gene3D" id="3.90.25.10">
    <property type="entry name" value="UDP-galactose 4-epimerase, domain 1"/>
    <property type="match status" value="1"/>
</dbReference>
<dbReference type="EMBL" id="JARKIB010000050">
    <property type="protein sequence ID" value="KAJ7755207.1"/>
    <property type="molecule type" value="Genomic_DNA"/>
</dbReference>